<keyword evidence="2" id="KW-0732">Signal</keyword>
<keyword evidence="1" id="KW-0472">Membrane</keyword>
<organism evidence="4">
    <name type="scientific">uncultured Chloroflexota bacterium</name>
    <dbReference type="NCBI Taxonomy" id="166587"/>
    <lineage>
        <taxon>Bacteria</taxon>
        <taxon>Bacillati</taxon>
        <taxon>Chloroflexota</taxon>
        <taxon>environmental samples</taxon>
    </lineage>
</organism>
<sequence length="312" mass="33791">MNKKLFYLITGMALMLASCAAQSEQYSMEIPVVEEVYVEREAAGAGFAQSADFAASAPPANTAIERLVIKNASLSIAVDNPEASMDRISALAEELGGYVVSAYMYQTTLESGAKVPHASVSIRIPAERLDEVLQTIKAETTQPVLSENIDSQDVTADYVDLSSRLTNLEAAEVQLQQIMEDAVRTEDVLAVYSQLTSVREQIEVIRGQMKYYEEAAALSMVSVELVANEAVQPLTIGGWQPVGVAKSAVQALINTVKWLANAGIWIAIFVLPVALLVFGPPALIVWAIMRRRAKRRKAAQTPPAALVPDQKP</sequence>
<feature type="transmembrane region" description="Helical" evidence="1">
    <location>
        <begin position="264"/>
        <end position="288"/>
    </location>
</feature>
<dbReference type="Pfam" id="PF14257">
    <property type="entry name" value="DUF4349"/>
    <property type="match status" value="1"/>
</dbReference>
<dbReference type="AlphaFoldDB" id="Q2Z015"/>
<dbReference type="EMBL" id="AJ937764">
    <property type="protein sequence ID" value="CAI78550.1"/>
    <property type="molecule type" value="Genomic_DNA"/>
</dbReference>
<feature type="chain" id="PRO_5004219023" description="DUF4349 domain-containing protein" evidence="2">
    <location>
        <begin position="24"/>
        <end position="312"/>
    </location>
</feature>
<evidence type="ECO:0000259" key="3">
    <source>
        <dbReference type="Pfam" id="PF14257"/>
    </source>
</evidence>
<dbReference type="InterPro" id="IPR025645">
    <property type="entry name" value="DUF4349"/>
</dbReference>
<keyword evidence="1" id="KW-0812">Transmembrane</keyword>
<feature type="signal peptide" evidence="2">
    <location>
        <begin position="1"/>
        <end position="23"/>
    </location>
</feature>
<dbReference type="PROSITE" id="PS51257">
    <property type="entry name" value="PROKAR_LIPOPROTEIN"/>
    <property type="match status" value="1"/>
</dbReference>
<keyword evidence="1" id="KW-1133">Transmembrane helix</keyword>
<evidence type="ECO:0000313" key="4">
    <source>
        <dbReference type="EMBL" id="CAI78550.1"/>
    </source>
</evidence>
<name>Q2Z015_9CHLR</name>
<protein>
    <recommendedName>
        <fullName evidence="3">DUF4349 domain-containing protein</fullName>
    </recommendedName>
</protein>
<accession>Q2Z015</accession>
<feature type="domain" description="DUF4349" evidence="3">
    <location>
        <begin position="66"/>
        <end position="277"/>
    </location>
</feature>
<evidence type="ECO:0000256" key="2">
    <source>
        <dbReference type="SAM" id="SignalP"/>
    </source>
</evidence>
<proteinExistence type="predicted"/>
<evidence type="ECO:0000256" key="1">
    <source>
        <dbReference type="SAM" id="Phobius"/>
    </source>
</evidence>
<reference evidence="4" key="1">
    <citation type="journal article" date="2005" name="Environ. Microbiol.">
        <title>Lateral gene transfer and phylogenetic assignment of environmental fosmid clones.</title>
        <authorList>
            <person name="Nesbo C.L."/>
            <person name="Boucher Y."/>
            <person name="Dlutek M."/>
            <person name="Doolittle F.W."/>
        </authorList>
    </citation>
    <scope>NUCLEOTIDE SEQUENCE</scope>
</reference>